<feature type="region of interest" description="Disordered" evidence="1">
    <location>
        <begin position="256"/>
        <end position="275"/>
    </location>
</feature>
<protein>
    <submittedName>
        <fullName evidence="3">Uncharacterized protein</fullName>
    </submittedName>
</protein>
<dbReference type="Proteomes" id="UP000215545">
    <property type="component" value="Unassembled WGS sequence"/>
</dbReference>
<reference evidence="3 4" key="1">
    <citation type="submission" date="2017-01" db="EMBL/GenBank/DDBJ databases">
        <authorList>
            <person name="Mah S.A."/>
            <person name="Swanson W.J."/>
            <person name="Moy G.W."/>
            <person name="Vacquier V.D."/>
        </authorList>
    </citation>
    <scope>NUCLEOTIDE SEQUENCE [LARGE SCALE GENOMIC DNA]</scope>
    <source>
        <strain evidence="3 4">NIO-1016</strain>
    </source>
</reference>
<proteinExistence type="predicted"/>
<accession>A0A1N6NUS9</accession>
<sequence length="291" mass="33189">MQSGHISNFKHLSQFSSLKEFNNNIEAFLAVHKNDFTRSELYCFKALTRFAVKVKGISNISINKLLKAISEQFKSVSESTFHRMKRKSIRLGILAVHSTKRSNGSQSSNIWVFNKWLNVKNDIPQVNTDKVSMAINQGLDENGFDIPFKASKPSKTNNQLNNTYHTESLNFYGQFKNFLHSTIGDNQKLISKLYGVYLGQTRLLFKHEVFDKQTLENVGYDALKTAVMATKSRKIKNLAGFFNGVLDRKLTRLTHEEAERGMEEEASLERESKKSNAGRDIALPYGCYQIN</sequence>
<reference evidence="5" key="2">
    <citation type="submission" date="2017-03" db="EMBL/GenBank/DDBJ databases">
        <title>Bacillus sp. V-88(T) DSM27956, whole genome shotgun sequencing project.</title>
        <authorList>
            <person name="Dastager S.G."/>
            <person name="Neurgaonkar P.S."/>
            <person name="Dharne M.S."/>
        </authorList>
    </citation>
    <scope>NUCLEOTIDE SEQUENCE [LARGE SCALE GENOMIC DNA]</scope>
    <source>
        <strain evidence="5">DSM 25145</strain>
    </source>
</reference>
<reference evidence="2" key="3">
    <citation type="submission" date="2017-03" db="EMBL/GenBank/DDBJ databases">
        <authorList>
            <person name="Dastager S.G."/>
            <person name="Neurgaonkar P.S."/>
            <person name="Dharne M.S."/>
        </authorList>
    </citation>
    <scope>NUCLEOTIDE SEQUENCE</scope>
    <source>
        <strain evidence="2">DSM 25145</strain>
    </source>
</reference>
<name>A0A1N6NUS9_9BACI</name>
<evidence type="ECO:0000313" key="3">
    <source>
        <dbReference type="EMBL" id="SIP95854.1"/>
    </source>
</evidence>
<feature type="compositionally biased region" description="Basic and acidic residues" evidence="1">
    <location>
        <begin position="256"/>
        <end position="274"/>
    </location>
</feature>
<dbReference type="Proteomes" id="UP000186385">
    <property type="component" value="Unassembled WGS sequence"/>
</dbReference>
<dbReference type="RefSeq" id="WP_052698362.1">
    <property type="nucleotide sequence ID" value="NZ_FTLX01000001.1"/>
</dbReference>
<dbReference type="EMBL" id="MWSK01000001">
    <property type="protein sequence ID" value="OXS80150.1"/>
    <property type="molecule type" value="Genomic_DNA"/>
</dbReference>
<dbReference type="STRING" id="1017273.SAMN05443094_101281"/>
<organism evidence="3 4">
    <name type="scientific">Domibacillus enclensis</name>
    <dbReference type="NCBI Taxonomy" id="1017273"/>
    <lineage>
        <taxon>Bacteria</taxon>
        <taxon>Bacillati</taxon>
        <taxon>Bacillota</taxon>
        <taxon>Bacilli</taxon>
        <taxon>Bacillales</taxon>
        <taxon>Bacillaceae</taxon>
        <taxon>Domibacillus</taxon>
    </lineage>
</organism>
<evidence type="ECO:0000256" key="1">
    <source>
        <dbReference type="SAM" id="MobiDB-lite"/>
    </source>
</evidence>
<dbReference type="EMBL" id="FTLX01000001">
    <property type="protein sequence ID" value="SIP95854.1"/>
    <property type="molecule type" value="Genomic_DNA"/>
</dbReference>
<dbReference type="AlphaFoldDB" id="A0A1N6NUS9"/>
<evidence type="ECO:0000313" key="5">
    <source>
        <dbReference type="Proteomes" id="UP000215545"/>
    </source>
</evidence>
<keyword evidence="5" id="KW-1185">Reference proteome</keyword>
<dbReference type="OrthoDB" id="2697418at2"/>
<evidence type="ECO:0000313" key="4">
    <source>
        <dbReference type="Proteomes" id="UP000186385"/>
    </source>
</evidence>
<gene>
    <name evidence="2" type="ORF">B1B05_01330</name>
    <name evidence="3" type="ORF">SAMN05443094_101281</name>
</gene>
<evidence type="ECO:0000313" key="2">
    <source>
        <dbReference type="EMBL" id="OXS80150.1"/>
    </source>
</evidence>